<dbReference type="EMBL" id="QEQF01000005">
    <property type="protein sequence ID" value="RDF10153.1"/>
    <property type="molecule type" value="Genomic_DNA"/>
</dbReference>
<feature type="region of interest" description="Disordered" evidence="1">
    <location>
        <begin position="82"/>
        <end position="107"/>
    </location>
</feature>
<accession>A0A369ZS57</accession>
<name>A0A369ZS57_9PAST</name>
<organism evidence="3 4">
    <name type="scientific">Haemophilus paraphrohaemolyticus</name>
    <dbReference type="NCBI Taxonomy" id="736"/>
    <lineage>
        <taxon>Bacteria</taxon>
        <taxon>Pseudomonadati</taxon>
        <taxon>Pseudomonadota</taxon>
        <taxon>Gammaproteobacteria</taxon>
        <taxon>Pasteurellales</taxon>
        <taxon>Pasteurellaceae</taxon>
        <taxon>Haemophilus</taxon>
    </lineage>
</organism>
<evidence type="ECO:0000259" key="2">
    <source>
        <dbReference type="Pfam" id="PF13018"/>
    </source>
</evidence>
<proteinExistence type="predicted"/>
<dbReference type="Proteomes" id="UP000253945">
    <property type="component" value="Unassembled WGS sequence"/>
</dbReference>
<evidence type="ECO:0000313" key="4">
    <source>
        <dbReference type="Proteomes" id="UP000253945"/>
    </source>
</evidence>
<feature type="region of interest" description="Disordered" evidence="1">
    <location>
        <begin position="52"/>
        <end position="71"/>
    </location>
</feature>
<sequence>MNKIFRIVWNEAAQAWGAVSELTKKHKKRASVTAVAAALVAGLLSPFAQASVGASSGKNERENVGPDNLNTDYYFRVTTTNTGEPEDLEHYNGCRNGNADAAAQIQR</sequence>
<keyword evidence="4" id="KW-1185">Reference proteome</keyword>
<dbReference type="AlphaFoldDB" id="A0A369ZS57"/>
<dbReference type="InterPro" id="IPR024973">
    <property type="entry name" value="ESPR"/>
</dbReference>
<evidence type="ECO:0000313" key="3">
    <source>
        <dbReference type="EMBL" id="RDF10153.1"/>
    </source>
</evidence>
<protein>
    <recommendedName>
        <fullName evidence="2">ESPR domain-containing protein</fullName>
    </recommendedName>
</protein>
<feature type="domain" description="ESPR" evidence="2">
    <location>
        <begin position="1"/>
        <end position="47"/>
    </location>
</feature>
<evidence type="ECO:0000256" key="1">
    <source>
        <dbReference type="SAM" id="MobiDB-lite"/>
    </source>
</evidence>
<reference evidence="3 4" key="1">
    <citation type="submission" date="2018-05" db="EMBL/GenBank/DDBJ databases">
        <title>Draft Genome Sequences for a Diverse set of 7 Haemophilus Species.</title>
        <authorList>
            <person name="Nichols M."/>
            <person name="Topaz N."/>
            <person name="Wang X."/>
            <person name="Wang X."/>
            <person name="Boxrud D."/>
        </authorList>
    </citation>
    <scope>NUCLEOTIDE SEQUENCE [LARGE SCALE GENOMIC DNA]</scope>
    <source>
        <strain evidence="3 4">C2014016342</strain>
    </source>
</reference>
<dbReference type="RefSeq" id="WP_111354127.1">
    <property type="nucleotide sequence ID" value="NZ_QEQF01000005.1"/>
</dbReference>
<gene>
    <name evidence="3" type="ORF">DPV92_06160</name>
</gene>
<comment type="caution">
    <text evidence="3">The sequence shown here is derived from an EMBL/GenBank/DDBJ whole genome shotgun (WGS) entry which is preliminary data.</text>
</comment>
<dbReference type="Pfam" id="PF13018">
    <property type="entry name" value="ESPR"/>
    <property type="match status" value="1"/>
</dbReference>